<dbReference type="InterPro" id="IPR011009">
    <property type="entry name" value="Kinase-like_dom_sf"/>
</dbReference>
<reference evidence="7" key="2">
    <citation type="journal article" date="2018" name="Environ. Sci. Technol.">
        <title>The Toxicogenome of Hyalella azteca: A Model for Sediment Ecotoxicology and Evolutionary Toxicology.</title>
        <authorList>
            <person name="Poynton H.C."/>
            <person name="Hasenbein S."/>
            <person name="Benoit J.B."/>
            <person name="Sepulveda M.S."/>
            <person name="Poelchau M.F."/>
            <person name="Hughes D.S.T."/>
            <person name="Murali S.C."/>
            <person name="Chen S."/>
            <person name="Glastad K.M."/>
            <person name="Goodisman M.A.D."/>
            <person name="Werren J.H."/>
            <person name="Vineis J.H."/>
            <person name="Bowen J.L."/>
            <person name="Friedrich M."/>
            <person name="Jones J."/>
            <person name="Robertson H.M."/>
            <person name="Feyereisen R."/>
            <person name="Mechler-Hickson A."/>
            <person name="Mathers N."/>
            <person name="Lee C.E."/>
            <person name="Colbourne J.K."/>
            <person name="Biales A."/>
            <person name="Johnston J.S."/>
            <person name="Wellborn G.A."/>
            <person name="Rosendale A.J."/>
            <person name="Cridge A.G."/>
            <person name="Munoz-Torres M.C."/>
            <person name="Bain P.A."/>
            <person name="Manny A.R."/>
            <person name="Major K.M."/>
            <person name="Lambert F.N."/>
            <person name="Vulpe C.D."/>
            <person name="Tuck P."/>
            <person name="Blalock B.J."/>
            <person name="Lin Y.Y."/>
            <person name="Smith M.E."/>
            <person name="Ochoa-Acuna H."/>
            <person name="Chen M.M."/>
            <person name="Childers C.P."/>
            <person name="Qu J."/>
            <person name="Dugan S."/>
            <person name="Lee S.L."/>
            <person name="Chao H."/>
            <person name="Dinh H."/>
            <person name="Han Y."/>
            <person name="Doddapaneni H."/>
            <person name="Worley K.C."/>
            <person name="Muzny D.M."/>
            <person name="Gibbs R.A."/>
            <person name="Richards S."/>
        </authorList>
    </citation>
    <scope>NUCLEOTIDE SEQUENCE</scope>
    <source>
        <strain evidence="7">HAZT.00-mixed</strain>
        <tissue evidence="7">Whole organism</tissue>
    </source>
</reference>
<reference evidence="9" key="4">
    <citation type="submission" date="2025-04" db="UniProtKB">
        <authorList>
            <consortium name="RefSeq"/>
        </authorList>
    </citation>
    <scope>IDENTIFICATION</scope>
    <source>
        <tissue evidence="9">Whole organism</tissue>
    </source>
</reference>
<name>A0A6A0GZQ6_HYAAZ</name>
<reference evidence="7" key="1">
    <citation type="submission" date="2014-08" db="EMBL/GenBank/DDBJ databases">
        <authorList>
            <person name="Murali S."/>
            <person name="Richards S."/>
            <person name="Bandaranaike D."/>
            <person name="Bellair M."/>
            <person name="Blankenburg K."/>
            <person name="Chao H."/>
            <person name="Dinh H."/>
            <person name="Doddapaneni H."/>
            <person name="Dugan-Rocha S."/>
            <person name="Elkadiri S."/>
            <person name="Gnanaolivu R."/>
            <person name="Hughes D."/>
            <person name="Lee S."/>
            <person name="Li M."/>
            <person name="Ming W."/>
            <person name="Munidasa M."/>
            <person name="Muniz J."/>
            <person name="Nguyen L."/>
            <person name="Osuji N."/>
            <person name="Pu L.-L."/>
            <person name="Puazo M."/>
            <person name="Skinner E."/>
            <person name="Qu C."/>
            <person name="Quiroz J."/>
            <person name="Raj R."/>
            <person name="Weissenberger G."/>
            <person name="Xin Y."/>
            <person name="Zou X."/>
            <person name="Han Y."/>
            <person name="Worley K."/>
            <person name="Muzny D."/>
            <person name="Gibbs R."/>
        </authorList>
    </citation>
    <scope>NUCLEOTIDE SEQUENCE</scope>
    <source>
        <strain evidence="7">HAZT.00-mixed</strain>
        <tissue evidence="7">Whole organism</tissue>
    </source>
</reference>
<comment type="pathway">
    <text evidence="3">Phospholipid metabolism; phosphatidylethanolamine biosynthesis; phosphatidylethanolamine from ethanolamine: step 1/3.</text>
</comment>
<dbReference type="EC" id="2.7.1.82" evidence="5"/>
<dbReference type="GO" id="GO:0006646">
    <property type="term" value="P:phosphatidylethanolamine biosynthetic process"/>
    <property type="evidence" value="ECO:0007669"/>
    <property type="project" value="TreeGrafter"/>
</dbReference>
<keyword evidence="2" id="KW-1208">Phospholipid metabolism</keyword>
<dbReference type="Gene3D" id="3.90.1200.10">
    <property type="match status" value="1"/>
</dbReference>
<dbReference type="KEGG" id="hazt:108673037"/>
<keyword evidence="8" id="KW-1185">Reference proteome</keyword>
<dbReference type="OMA" id="DQASNIR"/>
<evidence type="ECO:0000256" key="5">
    <source>
        <dbReference type="ARBA" id="ARBA00038874"/>
    </source>
</evidence>
<evidence type="ECO:0000256" key="4">
    <source>
        <dbReference type="ARBA" id="ARBA00038211"/>
    </source>
</evidence>
<dbReference type="PANTHER" id="PTHR22603:SF66">
    <property type="entry name" value="ETHANOLAMINE KINASE"/>
    <property type="match status" value="1"/>
</dbReference>
<feature type="region of interest" description="Disordered" evidence="6">
    <location>
        <begin position="346"/>
        <end position="378"/>
    </location>
</feature>
<dbReference type="GeneID" id="108673037"/>
<accession>A0A6A0GZQ6</accession>
<dbReference type="AlphaFoldDB" id="A0A6A0GZQ6"/>
<organism evidence="7">
    <name type="scientific">Hyalella azteca</name>
    <name type="common">Amphipod</name>
    <dbReference type="NCBI Taxonomy" id="294128"/>
    <lineage>
        <taxon>Eukaryota</taxon>
        <taxon>Metazoa</taxon>
        <taxon>Ecdysozoa</taxon>
        <taxon>Arthropoda</taxon>
        <taxon>Crustacea</taxon>
        <taxon>Multicrustacea</taxon>
        <taxon>Malacostraca</taxon>
        <taxon>Eumalacostraca</taxon>
        <taxon>Peracarida</taxon>
        <taxon>Amphipoda</taxon>
        <taxon>Senticaudata</taxon>
        <taxon>Talitrida</taxon>
        <taxon>Talitroidea</taxon>
        <taxon>Hyalellidae</taxon>
        <taxon>Hyalella</taxon>
    </lineage>
</organism>
<dbReference type="RefSeq" id="XP_018016298.1">
    <property type="nucleotide sequence ID" value="XM_018160809.1"/>
</dbReference>
<dbReference type="Pfam" id="PF01633">
    <property type="entry name" value="Choline_kinase"/>
    <property type="match status" value="1"/>
</dbReference>
<evidence type="ECO:0000313" key="9">
    <source>
        <dbReference type="RefSeq" id="XP_018016298.1"/>
    </source>
</evidence>
<dbReference type="Gene3D" id="3.30.200.20">
    <property type="entry name" value="Phosphorylase Kinase, domain 1"/>
    <property type="match status" value="1"/>
</dbReference>
<keyword evidence="9" id="KW-0808">Transferase</keyword>
<dbReference type="GO" id="GO:0004305">
    <property type="term" value="F:ethanolamine kinase activity"/>
    <property type="evidence" value="ECO:0007669"/>
    <property type="project" value="UniProtKB-EC"/>
</dbReference>
<evidence type="ECO:0000313" key="7">
    <source>
        <dbReference type="EMBL" id="KAA0194357.1"/>
    </source>
</evidence>
<dbReference type="Proteomes" id="UP000694843">
    <property type="component" value="Unplaced"/>
</dbReference>
<sequence length="378" mass="43030">MELELSIDGRTQESLCAGAALVAAAARPLWDKSKFNFKVYNEGISNQLVGIWPHDLTKEEQVLVRVYGKSTELFIDRGAEKRNIQRLHSKGCGPSLLCSFKNGICYSYTVGVPLTTDTVMQEDIRLATLTCMADLHSIEWDETLGAPVLFKKIQLFMDLLPELHTEVCFKSAVLEGYTKENIKNEVAEVERAVRGLNCPVTFCHNDTLLANVIWNKEERRVHFIDFEYAAPNFQPFDIANHFCEYAGVDEVDYSRYPSEEYQTLWISQYLSRLKKPSQRPLAWWLAAVKALALASHLFWGTWALVQAHHSSIQFDFAGYSVCRLNEYRRRKVAFLDSARLFGPQDSLQQAQEEQQEIKQTDSPFSTVVPMLGSPQPTS</sequence>
<evidence type="ECO:0000256" key="6">
    <source>
        <dbReference type="SAM" id="MobiDB-lite"/>
    </source>
</evidence>
<dbReference type="PANTHER" id="PTHR22603">
    <property type="entry name" value="CHOLINE/ETHANOALAMINE KINASE"/>
    <property type="match status" value="1"/>
</dbReference>
<gene>
    <name evidence="9" type="primary">LOC108673037</name>
    <name evidence="7" type="ORF">HAZT_HAZT005039</name>
</gene>
<dbReference type="SUPFAM" id="SSF56112">
    <property type="entry name" value="Protein kinase-like (PK-like)"/>
    <property type="match status" value="1"/>
</dbReference>
<keyword evidence="9" id="KW-0418">Kinase</keyword>
<dbReference type="GO" id="GO:0005737">
    <property type="term" value="C:cytoplasm"/>
    <property type="evidence" value="ECO:0007669"/>
    <property type="project" value="TreeGrafter"/>
</dbReference>
<keyword evidence="1" id="KW-0443">Lipid metabolism</keyword>
<reference evidence="7" key="3">
    <citation type="submission" date="2019-06" db="EMBL/GenBank/DDBJ databases">
        <authorList>
            <person name="Poynton C."/>
            <person name="Hasenbein S."/>
            <person name="Benoit J.B."/>
            <person name="Sepulveda M.S."/>
            <person name="Poelchau M.F."/>
            <person name="Murali S.C."/>
            <person name="Chen S."/>
            <person name="Glastad K.M."/>
            <person name="Werren J.H."/>
            <person name="Vineis J.H."/>
            <person name="Bowen J.L."/>
            <person name="Friedrich M."/>
            <person name="Jones J."/>
            <person name="Robertson H.M."/>
            <person name="Feyereisen R."/>
            <person name="Mechler-Hickson A."/>
            <person name="Mathers N."/>
            <person name="Lee C.E."/>
            <person name="Colbourne J.K."/>
            <person name="Biales A."/>
            <person name="Johnston J.S."/>
            <person name="Wellborn G.A."/>
            <person name="Rosendale A.J."/>
            <person name="Cridge A.G."/>
            <person name="Munoz-Torres M.C."/>
            <person name="Bain P.A."/>
            <person name="Manny A.R."/>
            <person name="Major K.M."/>
            <person name="Lambert F.N."/>
            <person name="Vulpe C.D."/>
            <person name="Tuck P."/>
            <person name="Blalock B.J."/>
            <person name="Lin Y.-Y."/>
            <person name="Smith M.E."/>
            <person name="Ochoa-Acuna H."/>
            <person name="Chen M.-J.M."/>
            <person name="Childers C.P."/>
            <person name="Qu J."/>
            <person name="Dugan S."/>
            <person name="Lee S.L."/>
            <person name="Chao H."/>
            <person name="Dinh H."/>
            <person name="Han Y."/>
            <person name="Doddapaneni H."/>
            <person name="Worley K.C."/>
            <person name="Muzny D.M."/>
            <person name="Gibbs R.A."/>
            <person name="Richards S."/>
        </authorList>
    </citation>
    <scope>NUCLEOTIDE SEQUENCE</scope>
    <source>
        <strain evidence="7">HAZT.00-mixed</strain>
        <tissue evidence="7">Whole organism</tissue>
    </source>
</reference>
<evidence type="ECO:0000256" key="2">
    <source>
        <dbReference type="ARBA" id="ARBA00023264"/>
    </source>
</evidence>
<dbReference type="CDD" id="cd05157">
    <property type="entry name" value="ETNK_euk"/>
    <property type="match status" value="1"/>
</dbReference>
<dbReference type="OrthoDB" id="10267235at2759"/>
<protein>
    <recommendedName>
        <fullName evidence="5">ethanolamine kinase</fullName>
        <ecNumber evidence="5">2.7.1.82</ecNumber>
    </recommendedName>
</protein>
<dbReference type="Proteomes" id="UP000711488">
    <property type="component" value="Unassembled WGS sequence"/>
</dbReference>
<proteinExistence type="inferred from homology"/>
<evidence type="ECO:0000256" key="1">
    <source>
        <dbReference type="ARBA" id="ARBA00023209"/>
    </source>
</evidence>
<keyword evidence="1" id="KW-0594">Phospholipid biosynthesis</keyword>
<comment type="similarity">
    <text evidence="4">Belongs to the choline/ethanolamine kinase family.</text>
</comment>
<dbReference type="CTD" id="32585"/>
<evidence type="ECO:0000313" key="8">
    <source>
        <dbReference type="Proteomes" id="UP000694843"/>
    </source>
</evidence>
<dbReference type="EMBL" id="JQDR03010354">
    <property type="protein sequence ID" value="KAA0194357.1"/>
    <property type="molecule type" value="Genomic_DNA"/>
</dbReference>
<evidence type="ECO:0000256" key="3">
    <source>
        <dbReference type="ARBA" id="ARBA00037883"/>
    </source>
</evidence>
<keyword evidence="1" id="KW-0444">Lipid biosynthesis</keyword>